<dbReference type="PANTHER" id="PTHR35868:SF3">
    <property type="entry name" value="DUF2804 DOMAIN-CONTAINING PROTEIN"/>
    <property type="match status" value="1"/>
</dbReference>
<gene>
    <name evidence="1" type="ORF">H9L42_14995</name>
</gene>
<dbReference type="EMBL" id="JACRYT010000026">
    <property type="protein sequence ID" value="MBC6681127.1"/>
    <property type="molecule type" value="Genomic_DNA"/>
</dbReference>
<dbReference type="InterPro" id="IPR021243">
    <property type="entry name" value="DUF2804"/>
</dbReference>
<dbReference type="PANTHER" id="PTHR35868">
    <property type="entry name" value="DUF2804 DOMAIN-CONTAINING PROTEIN-RELATED"/>
    <property type="match status" value="1"/>
</dbReference>
<proteinExistence type="predicted"/>
<dbReference type="Pfam" id="PF10974">
    <property type="entry name" value="DUF2804"/>
    <property type="match status" value="1"/>
</dbReference>
<keyword evidence="2" id="KW-1185">Reference proteome</keyword>
<accession>A0A923NN66</accession>
<name>A0A923NN66_9FIRM</name>
<evidence type="ECO:0000313" key="2">
    <source>
        <dbReference type="Proteomes" id="UP000602647"/>
    </source>
</evidence>
<sequence length="343" mass="39771">MQHEIFRRHDLLRPNGTLWEAGYATSPVLAYDRSKIRAGKLQIKEWDSYLILSPDFALELTVGDNSYMGFDRVAFMDFKKTRAHTKSSVRFFPMGSTKMPSSTEGGDTESFRRNHFLCFRKEPERRYLRFRMERFCSGQPVEGELSLTEPEGDSMVLAVPFDEAPFGFYYNQKICGMPAEGEVTFQDQTYRFEPSTSFAILNWGRGVWPRCSSWYWAGTFGVLDEIPFAFNIGYGYGNDAEATENMLFYNRKAHKLSHVTFNIPTSNGRDNYMEPWFFTSDDERFKMIFHPILDCGSKTGFAFRKSRRHQVFGHFTGRVTLDDGTVLNIKNFLGVAEKVFNKW</sequence>
<reference evidence="1" key="1">
    <citation type="submission" date="2020-08" db="EMBL/GenBank/DDBJ databases">
        <title>Genome public.</title>
        <authorList>
            <person name="Liu C."/>
            <person name="Sun Q."/>
        </authorList>
    </citation>
    <scope>NUCLEOTIDE SEQUENCE</scope>
    <source>
        <strain evidence="1">BX12</strain>
    </source>
</reference>
<evidence type="ECO:0000313" key="1">
    <source>
        <dbReference type="EMBL" id="MBC6681127.1"/>
    </source>
</evidence>
<comment type="caution">
    <text evidence="1">The sequence shown here is derived from an EMBL/GenBank/DDBJ whole genome shotgun (WGS) entry which is preliminary data.</text>
</comment>
<dbReference type="AlphaFoldDB" id="A0A923NN66"/>
<organism evidence="1 2">
    <name type="scientific">Zhenpiania hominis</name>
    <dbReference type="NCBI Taxonomy" id="2763644"/>
    <lineage>
        <taxon>Bacteria</taxon>
        <taxon>Bacillati</taxon>
        <taxon>Bacillota</taxon>
        <taxon>Clostridia</taxon>
        <taxon>Peptostreptococcales</taxon>
        <taxon>Anaerovoracaceae</taxon>
        <taxon>Zhenpiania</taxon>
    </lineage>
</organism>
<dbReference type="RefSeq" id="WP_187304225.1">
    <property type="nucleotide sequence ID" value="NZ_JACRYT010000026.1"/>
</dbReference>
<protein>
    <submittedName>
        <fullName evidence="1">DUF2804 domain-containing protein</fullName>
    </submittedName>
</protein>
<dbReference type="Proteomes" id="UP000602647">
    <property type="component" value="Unassembled WGS sequence"/>
</dbReference>